<dbReference type="InterPro" id="IPR013783">
    <property type="entry name" value="Ig-like_fold"/>
</dbReference>
<evidence type="ECO:0000256" key="1">
    <source>
        <dbReference type="ARBA" id="ARBA00004370"/>
    </source>
</evidence>
<sequence length="1109" mass="121235">MSELKVLVFILLLGVFGRPGEVESSLPNVKIEGPISGYLFSDTRECSAGRVLLGVTNSNSDNIKIDIEDPIRQSVFLSNLDIAPGLTVVPWQVTQVYQDDVAIHVTATNGAGVSAVSVLTLVVVDKPKLTGCPDEIRVGQAYELGFELTTIYDTTFTFQVLDKNNVKIIDSVQSANGPALKTASYTMTINSDGPFEVKLTTNANGQSASVKKSIYSYYPVPSGIIGLNYGNSGRPFGKFYPQDTSTFVLIASSSSARPTLPNCTFDFGDGSPTEHLGPDVDLTPNEHGSMLFISHTYTSLGSFTFSAVCANPMGNFSSTLGVHVESPVVHASAQLNHTVIPVNSETGTAVATLNISHSYLTKAYPDMTIKVDTGLGTPAQQFTMRQPDDIIPIEYSAKGTYSITVTFDAFGVQEVIDLSVTVGILDFYIENKPLFALINEKQKVLVFRNTGTGVSEMVHLNFDPEAVQLTFNTGEVGLDYFVNFTEVGEKHCTATMNYIGITEVCEFNVTVFKGCVSTPDLFQVEHRDPSTPMEVLISAVPTVSGRAVRTEECSDTEHFIYQWKLWRNSGTPPMYSWDVVDIQQPDSNSLVLSKYVLEPGLYRAWLQLSVTGTMEVVADTIHIEAFLPAVVAAVTGGGSLQQVVIGHDHALDSATSSYDPAAAELDQSSLGPSNLMYNWTCYQLTSEDLVARYTVQSSRDTSFRTFPKCSGLEKLPEQGEITLTTSVFSHGDLALFEVFVHSNIGERHSTAVTVLKMVSGERPAVALQCLWNCEAKLLPNQRAVFEAQVNCETCTEEDRASHTYSWSLYKFNPDTLLNEEIPHSSWDPRITSEPTAHTFDTEGGWWEEETSYTLKVEVRFSADQSSEASTSIFPDLPPYGGTCDVTPKSGRAVDTFFTFSFSDWKDEYDRLGRDEALDSQPFLLYSVQQVADVETPVLYSGGETVTPGTQLTSCGSSDNRCQMLMRIIDPYNMETACELTVEVTDFVDVTNITEDAALAQTALQGMENQFEETLSTNNPVKIAQTAATYSSVINSLEETVPPEPQVVEVSPQMFEATEVKEGELPSAFDPHTAVNPVEESLAQLGLILETMVPSTLMPVCHFLAQNDLI</sequence>
<dbReference type="InterPro" id="IPR000601">
    <property type="entry name" value="PKD_dom"/>
</dbReference>
<protein>
    <recommendedName>
        <fullName evidence="7">PKD domain-containing protein</fullName>
    </recommendedName>
</protein>
<accession>A0AAE1DDQ0</accession>
<keyword evidence="5" id="KW-0472">Membrane</keyword>
<dbReference type="AlphaFoldDB" id="A0AAE1DDQ0"/>
<keyword evidence="6" id="KW-0732">Signal</keyword>
<comment type="caution">
    <text evidence="8">The sequence shown here is derived from an EMBL/GenBank/DDBJ whole genome shotgun (WGS) entry which is preliminary data.</text>
</comment>
<feature type="chain" id="PRO_5041961837" description="PKD domain-containing protein" evidence="6">
    <location>
        <begin position="25"/>
        <end position="1109"/>
    </location>
</feature>
<comment type="subcellular location">
    <subcellularLocation>
        <location evidence="1">Membrane</location>
    </subcellularLocation>
</comment>
<evidence type="ECO:0000256" key="6">
    <source>
        <dbReference type="SAM" id="SignalP"/>
    </source>
</evidence>
<dbReference type="PROSITE" id="PS50093">
    <property type="entry name" value="PKD"/>
    <property type="match status" value="1"/>
</dbReference>
<keyword evidence="3" id="KW-0677">Repeat</keyword>
<dbReference type="InterPro" id="IPR002859">
    <property type="entry name" value="PKD/REJ-like"/>
</dbReference>
<feature type="signal peptide" evidence="6">
    <location>
        <begin position="1"/>
        <end position="24"/>
    </location>
</feature>
<dbReference type="EMBL" id="JAWDGP010004208">
    <property type="protein sequence ID" value="KAK3766697.1"/>
    <property type="molecule type" value="Genomic_DNA"/>
</dbReference>
<reference evidence="8" key="1">
    <citation type="journal article" date="2023" name="G3 (Bethesda)">
        <title>A reference genome for the long-term kleptoplast-retaining sea slug Elysia crispata morphotype clarki.</title>
        <authorList>
            <person name="Eastman K.E."/>
            <person name="Pendleton A.L."/>
            <person name="Shaikh M.A."/>
            <person name="Suttiyut T."/>
            <person name="Ogas R."/>
            <person name="Tomko P."/>
            <person name="Gavelis G."/>
            <person name="Widhalm J.R."/>
            <person name="Wisecaver J.H."/>
        </authorList>
    </citation>
    <scope>NUCLEOTIDE SEQUENCE</scope>
    <source>
        <strain evidence="8">ECLA1</strain>
    </source>
</reference>
<evidence type="ECO:0000256" key="4">
    <source>
        <dbReference type="ARBA" id="ARBA00022989"/>
    </source>
</evidence>
<evidence type="ECO:0000256" key="5">
    <source>
        <dbReference type="ARBA" id="ARBA00023136"/>
    </source>
</evidence>
<evidence type="ECO:0000256" key="2">
    <source>
        <dbReference type="ARBA" id="ARBA00022692"/>
    </source>
</evidence>
<keyword evidence="9" id="KW-1185">Reference proteome</keyword>
<name>A0AAE1DDQ0_9GAST</name>
<dbReference type="Proteomes" id="UP001283361">
    <property type="component" value="Unassembled WGS sequence"/>
</dbReference>
<dbReference type="Pfam" id="PF02010">
    <property type="entry name" value="REJ"/>
    <property type="match status" value="1"/>
</dbReference>
<dbReference type="GO" id="GO:0005886">
    <property type="term" value="C:plasma membrane"/>
    <property type="evidence" value="ECO:0007669"/>
    <property type="project" value="TreeGrafter"/>
</dbReference>
<evidence type="ECO:0000259" key="7">
    <source>
        <dbReference type="PROSITE" id="PS50093"/>
    </source>
</evidence>
<evidence type="ECO:0000313" key="9">
    <source>
        <dbReference type="Proteomes" id="UP001283361"/>
    </source>
</evidence>
<keyword evidence="2" id="KW-0812">Transmembrane</keyword>
<dbReference type="GO" id="GO:0006816">
    <property type="term" value="P:calcium ion transport"/>
    <property type="evidence" value="ECO:0007669"/>
    <property type="project" value="TreeGrafter"/>
</dbReference>
<dbReference type="PANTHER" id="PTHR46730:SF1">
    <property type="entry name" value="PLAT DOMAIN-CONTAINING PROTEIN"/>
    <property type="match status" value="1"/>
</dbReference>
<dbReference type="Gene3D" id="2.60.40.10">
    <property type="entry name" value="Immunoglobulins"/>
    <property type="match status" value="1"/>
</dbReference>
<dbReference type="GO" id="GO:0005261">
    <property type="term" value="F:monoatomic cation channel activity"/>
    <property type="evidence" value="ECO:0007669"/>
    <property type="project" value="TreeGrafter"/>
</dbReference>
<organism evidence="8 9">
    <name type="scientific">Elysia crispata</name>
    <name type="common">lettuce slug</name>
    <dbReference type="NCBI Taxonomy" id="231223"/>
    <lineage>
        <taxon>Eukaryota</taxon>
        <taxon>Metazoa</taxon>
        <taxon>Spiralia</taxon>
        <taxon>Lophotrochozoa</taxon>
        <taxon>Mollusca</taxon>
        <taxon>Gastropoda</taxon>
        <taxon>Heterobranchia</taxon>
        <taxon>Euthyneura</taxon>
        <taxon>Panpulmonata</taxon>
        <taxon>Sacoglossa</taxon>
        <taxon>Placobranchoidea</taxon>
        <taxon>Plakobranchidae</taxon>
        <taxon>Elysia</taxon>
    </lineage>
</organism>
<proteinExistence type="predicted"/>
<keyword evidence="4" id="KW-1133">Transmembrane helix</keyword>
<evidence type="ECO:0000256" key="3">
    <source>
        <dbReference type="ARBA" id="ARBA00022737"/>
    </source>
</evidence>
<dbReference type="PANTHER" id="PTHR46730">
    <property type="entry name" value="POLYCYSTIN-1"/>
    <property type="match status" value="1"/>
</dbReference>
<dbReference type="SUPFAM" id="SSF49299">
    <property type="entry name" value="PKD domain"/>
    <property type="match status" value="1"/>
</dbReference>
<dbReference type="InterPro" id="IPR035986">
    <property type="entry name" value="PKD_dom_sf"/>
</dbReference>
<evidence type="ECO:0000313" key="8">
    <source>
        <dbReference type="EMBL" id="KAK3766697.1"/>
    </source>
</evidence>
<feature type="domain" description="PKD" evidence="7">
    <location>
        <begin position="264"/>
        <end position="331"/>
    </location>
</feature>
<gene>
    <name evidence="8" type="ORF">RRG08_042475</name>
</gene>